<sequence length="169" mass="19302">MKHHQDQFEKANERKRLRRERDARRDMLGAGRFDALVKELAAVIRLAFEAGATASLFGLEGPLRAGIRADLCRQGWRWIGADDMAREILAEAFRRVNAVRPSWEEGQQEWAIHAGTLIERTRCVRCHKPLPEGHFKFCSNTCGASHHQRMATRKWASDETAVRLAINSI</sequence>
<dbReference type="AlphaFoldDB" id="A0A368Z3U9"/>
<reference evidence="1 2" key="1">
    <citation type="submission" date="2018-07" db="EMBL/GenBank/DDBJ databases">
        <title>Genomic Encyclopedia of Type Strains, Phase III (KMG-III): the genomes of soil and plant-associated and newly described type strains.</title>
        <authorList>
            <person name="Whitman W."/>
        </authorList>
    </citation>
    <scope>NUCLEOTIDE SEQUENCE [LARGE SCALE GENOMIC DNA]</scope>
    <source>
        <strain evidence="1 2">CECT 8525</strain>
    </source>
</reference>
<dbReference type="OrthoDB" id="8371374at2"/>
<organism evidence="1 2">
    <name type="scientific">Paracoccus lutimaris</name>
    <dbReference type="NCBI Taxonomy" id="1490030"/>
    <lineage>
        <taxon>Bacteria</taxon>
        <taxon>Pseudomonadati</taxon>
        <taxon>Pseudomonadota</taxon>
        <taxon>Alphaproteobacteria</taxon>
        <taxon>Rhodobacterales</taxon>
        <taxon>Paracoccaceae</taxon>
        <taxon>Paracoccus</taxon>
    </lineage>
</organism>
<evidence type="ECO:0000313" key="2">
    <source>
        <dbReference type="Proteomes" id="UP000253345"/>
    </source>
</evidence>
<accession>A0A368Z3U9</accession>
<name>A0A368Z3U9_9RHOB</name>
<protein>
    <submittedName>
        <fullName evidence="1">Uncharacterized protein</fullName>
    </submittedName>
</protein>
<dbReference type="Proteomes" id="UP000253345">
    <property type="component" value="Unassembled WGS sequence"/>
</dbReference>
<evidence type="ECO:0000313" key="1">
    <source>
        <dbReference type="EMBL" id="RCW86619.1"/>
    </source>
</evidence>
<gene>
    <name evidence="1" type="ORF">DFP89_1043</name>
</gene>
<comment type="caution">
    <text evidence="1">The sequence shown here is derived from an EMBL/GenBank/DDBJ whole genome shotgun (WGS) entry which is preliminary data.</text>
</comment>
<proteinExistence type="predicted"/>
<keyword evidence="2" id="KW-1185">Reference proteome</keyword>
<dbReference type="RefSeq" id="WP_114348329.1">
    <property type="nucleotide sequence ID" value="NZ_QPJL01000004.1"/>
</dbReference>
<dbReference type="EMBL" id="QPJL01000004">
    <property type="protein sequence ID" value="RCW86619.1"/>
    <property type="molecule type" value="Genomic_DNA"/>
</dbReference>